<protein>
    <submittedName>
        <fullName evidence="2">Uncharacterized protein</fullName>
    </submittedName>
</protein>
<dbReference type="Proteomes" id="UP000094112">
    <property type="component" value="Unassembled WGS sequence"/>
</dbReference>
<accession>A0A1E3PA19</accession>
<organism evidence="2 3">
    <name type="scientific">Wickerhamomyces anomalus (strain ATCC 58044 / CBS 1984 / NCYC 433 / NRRL Y-366-8)</name>
    <name type="common">Yeast</name>
    <name type="synonym">Hansenula anomala</name>
    <dbReference type="NCBI Taxonomy" id="683960"/>
    <lineage>
        <taxon>Eukaryota</taxon>
        <taxon>Fungi</taxon>
        <taxon>Dikarya</taxon>
        <taxon>Ascomycota</taxon>
        <taxon>Saccharomycotina</taxon>
        <taxon>Saccharomycetes</taxon>
        <taxon>Phaffomycetales</taxon>
        <taxon>Wickerhamomycetaceae</taxon>
        <taxon>Wickerhamomyces</taxon>
    </lineage>
</organism>
<feature type="region of interest" description="Disordered" evidence="1">
    <location>
        <begin position="216"/>
        <end position="240"/>
    </location>
</feature>
<reference evidence="2 3" key="1">
    <citation type="journal article" date="2016" name="Proc. Natl. Acad. Sci. U.S.A.">
        <title>Comparative genomics of biotechnologically important yeasts.</title>
        <authorList>
            <person name="Riley R."/>
            <person name="Haridas S."/>
            <person name="Wolfe K.H."/>
            <person name="Lopes M.R."/>
            <person name="Hittinger C.T."/>
            <person name="Goeker M."/>
            <person name="Salamov A.A."/>
            <person name="Wisecaver J.H."/>
            <person name="Long T.M."/>
            <person name="Calvey C.H."/>
            <person name="Aerts A.L."/>
            <person name="Barry K.W."/>
            <person name="Choi C."/>
            <person name="Clum A."/>
            <person name="Coughlan A.Y."/>
            <person name="Deshpande S."/>
            <person name="Douglass A.P."/>
            <person name="Hanson S.J."/>
            <person name="Klenk H.-P."/>
            <person name="LaButti K.M."/>
            <person name="Lapidus A."/>
            <person name="Lindquist E.A."/>
            <person name="Lipzen A.M."/>
            <person name="Meier-Kolthoff J.P."/>
            <person name="Ohm R.A."/>
            <person name="Otillar R.P."/>
            <person name="Pangilinan J.L."/>
            <person name="Peng Y."/>
            <person name="Rokas A."/>
            <person name="Rosa C.A."/>
            <person name="Scheuner C."/>
            <person name="Sibirny A.A."/>
            <person name="Slot J.C."/>
            <person name="Stielow J.B."/>
            <person name="Sun H."/>
            <person name="Kurtzman C.P."/>
            <person name="Blackwell M."/>
            <person name="Grigoriev I.V."/>
            <person name="Jeffries T.W."/>
        </authorList>
    </citation>
    <scope>NUCLEOTIDE SEQUENCE [LARGE SCALE GENOMIC DNA]</scope>
    <source>
        <strain evidence="3">ATCC 58044 / CBS 1984 / NCYC 433 / NRRL Y-366-8</strain>
    </source>
</reference>
<gene>
    <name evidence="2" type="ORF">WICANDRAFT_60309</name>
</gene>
<evidence type="ECO:0000256" key="1">
    <source>
        <dbReference type="SAM" id="MobiDB-lite"/>
    </source>
</evidence>
<name>A0A1E3PA19_WICAA</name>
<dbReference type="EMBL" id="KV454208">
    <property type="protein sequence ID" value="ODQ62241.1"/>
    <property type="molecule type" value="Genomic_DNA"/>
</dbReference>
<sequence length="270" mass="30885">MSLNEGYDLVEKAERLIAKRQYKDASALYKDASKLFKQNIGKTDNDEINNALQILADQNLRRANELSLMQNQKVTNSRSSSQAQLQQSIYNPLSTINKQSADNISASLASVRGVSGHNSTIESLVNDDSTDPITKFQVQVYNLIKPPNLNNNIETSTPKNVKLSGKSVEELELENRTLKQLLSTYSENLQAYESFHKKLKLNLKNYLTVLKSDLQTQEKKKKAANDRKLETMDKENKRLESQIKKLKERWNELVESAKRRREDNQPKDGR</sequence>
<dbReference type="GeneID" id="30200213"/>
<dbReference type="OrthoDB" id="4034212at2759"/>
<evidence type="ECO:0000313" key="3">
    <source>
        <dbReference type="Proteomes" id="UP000094112"/>
    </source>
</evidence>
<keyword evidence="3" id="KW-1185">Reference proteome</keyword>
<dbReference type="Gene3D" id="1.20.58.80">
    <property type="entry name" value="Phosphotransferase system, lactose/cellobiose-type IIA subunit"/>
    <property type="match status" value="1"/>
</dbReference>
<dbReference type="InterPro" id="IPR036181">
    <property type="entry name" value="MIT_dom_sf"/>
</dbReference>
<evidence type="ECO:0000313" key="2">
    <source>
        <dbReference type="EMBL" id="ODQ62241.1"/>
    </source>
</evidence>
<dbReference type="SUPFAM" id="SSF116846">
    <property type="entry name" value="MIT domain"/>
    <property type="match status" value="1"/>
</dbReference>
<dbReference type="RefSeq" id="XP_019041448.1">
    <property type="nucleotide sequence ID" value="XM_019182967.1"/>
</dbReference>
<proteinExistence type="predicted"/>
<feature type="compositionally biased region" description="Basic and acidic residues" evidence="1">
    <location>
        <begin position="223"/>
        <end position="240"/>
    </location>
</feature>
<dbReference type="AlphaFoldDB" id="A0A1E3PA19"/>